<comment type="caution">
    <text evidence="3">The sequence shown here is derived from an EMBL/GenBank/DDBJ whole genome shotgun (WGS) entry which is preliminary data.</text>
</comment>
<dbReference type="InterPro" id="IPR011010">
    <property type="entry name" value="DNA_brk_join_enz"/>
</dbReference>
<dbReference type="Proteomes" id="UP001159405">
    <property type="component" value="Unassembled WGS sequence"/>
</dbReference>
<evidence type="ECO:0000313" key="3">
    <source>
        <dbReference type="EMBL" id="CAH3160736.1"/>
    </source>
</evidence>
<reference evidence="3 4" key="1">
    <citation type="submission" date="2022-05" db="EMBL/GenBank/DDBJ databases">
        <authorList>
            <consortium name="Genoscope - CEA"/>
            <person name="William W."/>
        </authorList>
    </citation>
    <scope>NUCLEOTIDE SEQUENCE [LARGE SCALE GENOMIC DNA]</scope>
</reference>
<name>A0ABN8QBL2_9CNID</name>
<evidence type="ECO:0000256" key="2">
    <source>
        <dbReference type="ARBA" id="ARBA00023172"/>
    </source>
</evidence>
<evidence type="ECO:0008006" key="5">
    <source>
        <dbReference type="Google" id="ProtNLM"/>
    </source>
</evidence>
<gene>
    <name evidence="3" type="ORF">PLOB_00004073</name>
</gene>
<dbReference type="SUPFAM" id="SSF56349">
    <property type="entry name" value="DNA breaking-rejoining enzymes"/>
    <property type="match status" value="1"/>
</dbReference>
<proteinExistence type="predicted"/>
<protein>
    <recommendedName>
        <fullName evidence="5">Retrovirus-related Pol poly from transposon 412</fullName>
    </recommendedName>
</protein>
<dbReference type="Gene3D" id="1.10.443.10">
    <property type="entry name" value="Intergrase catalytic core"/>
    <property type="match status" value="1"/>
</dbReference>
<dbReference type="PANTHER" id="PTHR34605:SF3">
    <property type="entry name" value="P CELL-TYPE AGGLUTINATION PROTEIN MAP4-LIKE-RELATED"/>
    <property type="match status" value="1"/>
</dbReference>
<dbReference type="InterPro" id="IPR013762">
    <property type="entry name" value="Integrase-like_cat_sf"/>
</dbReference>
<dbReference type="Gene3D" id="1.10.150.130">
    <property type="match status" value="1"/>
</dbReference>
<keyword evidence="2" id="KW-0233">DNA recombination</keyword>
<accession>A0ABN8QBL2</accession>
<keyword evidence="1" id="KW-0238">DNA-binding</keyword>
<sequence length="292" mass="33038">MHGLVGPSNPLLPASEITLMYFASHLANTVSYETVKLYLVAVQDLHRELNFPLKLNDMHRLQKVLTGIKRLTPTKRLDRFPITLTVLHSIHSYLKPELSYNLDHVMLWAAFTLAFFGFLRSSEFTCNGPFDPSVHLTSKDITLVPNSHSPSHMLVHIKQSKTDPFRQGHTITIAKSSSPICSVMAMKDYLLLQVQPPSSHPLFVFVQPRQWLTRNNLTTELRSILHQCGLPANNFYSHSFRIGAATTAAKAGLPPWLIKVLGRWSSDCYERYIRTPKCTILEVPRLLANTSP</sequence>
<dbReference type="EMBL" id="CALNXK010000117">
    <property type="protein sequence ID" value="CAH3160736.1"/>
    <property type="molecule type" value="Genomic_DNA"/>
</dbReference>
<organism evidence="3 4">
    <name type="scientific">Porites lobata</name>
    <dbReference type="NCBI Taxonomy" id="104759"/>
    <lineage>
        <taxon>Eukaryota</taxon>
        <taxon>Metazoa</taxon>
        <taxon>Cnidaria</taxon>
        <taxon>Anthozoa</taxon>
        <taxon>Hexacorallia</taxon>
        <taxon>Scleractinia</taxon>
        <taxon>Fungiina</taxon>
        <taxon>Poritidae</taxon>
        <taxon>Porites</taxon>
    </lineage>
</organism>
<dbReference type="PANTHER" id="PTHR34605">
    <property type="entry name" value="PHAGE_INTEGRASE DOMAIN-CONTAINING PROTEIN"/>
    <property type="match status" value="1"/>
</dbReference>
<evidence type="ECO:0000313" key="4">
    <source>
        <dbReference type="Proteomes" id="UP001159405"/>
    </source>
</evidence>
<dbReference type="InterPro" id="IPR010998">
    <property type="entry name" value="Integrase_recombinase_N"/>
</dbReference>
<keyword evidence="4" id="KW-1185">Reference proteome</keyword>
<dbReference type="InterPro" id="IPR052925">
    <property type="entry name" value="Phage_Integrase-like_Recomb"/>
</dbReference>
<evidence type="ECO:0000256" key="1">
    <source>
        <dbReference type="ARBA" id="ARBA00023125"/>
    </source>
</evidence>